<keyword evidence="2" id="KW-1185">Reference proteome</keyword>
<evidence type="ECO:0000313" key="1">
    <source>
        <dbReference type="EMBL" id="KAG1894918.1"/>
    </source>
</evidence>
<proteinExistence type="predicted"/>
<name>A0AAD4DYE6_9AGAM</name>
<protein>
    <submittedName>
        <fullName evidence="1">Uncharacterized protein</fullName>
    </submittedName>
</protein>
<organism evidence="1 2">
    <name type="scientific">Suillus fuscotomentosus</name>
    <dbReference type="NCBI Taxonomy" id="1912939"/>
    <lineage>
        <taxon>Eukaryota</taxon>
        <taxon>Fungi</taxon>
        <taxon>Dikarya</taxon>
        <taxon>Basidiomycota</taxon>
        <taxon>Agaricomycotina</taxon>
        <taxon>Agaricomycetes</taxon>
        <taxon>Agaricomycetidae</taxon>
        <taxon>Boletales</taxon>
        <taxon>Suillineae</taxon>
        <taxon>Suillaceae</taxon>
        <taxon>Suillus</taxon>
    </lineage>
</organism>
<evidence type="ECO:0000313" key="2">
    <source>
        <dbReference type="Proteomes" id="UP001195769"/>
    </source>
</evidence>
<dbReference type="GeneID" id="64657171"/>
<dbReference type="AlphaFoldDB" id="A0AAD4DYE6"/>
<reference evidence="1" key="1">
    <citation type="journal article" date="2020" name="New Phytol.">
        <title>Comparative genomics reveals dynamic genome evolution in host specialist ectomycorrhizal fungi.</title>
        <authorList>
            <person name="Lofgren L.A."/>
            <person name="Nguyen N.H."/>
            <person name="Vilgalys R."/>
            <person name="Ruytinx J."/>
            <person name="Liao H.L."/>
            <person name="Branco S."/>
            <person name="Kuo A."/>
            <person name="LaButti K."/>
            <person name="Lipzen A."/>
            <person name="Andreopoulos W."/>
            <person name="Pangilinan J."/>
            <person name="Riley R."/>
            <person name="Hundley H."/>
            <person name="Na H."/>
            <person name="Barry K."/>
            <person name="Grigoriev I.V."/>
            <person name="Stajich J.E."/>
            <person name="Kennedy P.G."/>
        </authorList>
    </citation>
    <scope>NUCLEOTIDE SEQUENCE</scope>
    <source>
        <strain evidence="1">FC203</strain>
    </source>
</reference>
<dbReference type="Proteomes" id="UP001195769">
    <property type="component" value="Unassembled WGS sequence"/>
</dbReference>
<dbReference type="EMBL" id="JABBWK010000073">
    <property type="protein sequence ID" value="KAG1894918.1"/>
    <property type="molecule type" value="Genomic_DNA"/>
</dbReference>
<comment type="caution">
    <text evidence="1">The sequence shown here is derived from an EMBL/GenBank/DDBJ whole genome shotgun (WGS) entry which is preliminary data.</text>
</comment>
<accession>A0AAD4DYE6</accession>
<gene>
    <name evidence="1" type="ORF">F5891DRAFT_1060441</name>
</gene>
<dbReference type="RefSeq" id="XP_041220494.1">
    <property type="nucleotide sequence ID" value="XM_041362873.1"/>
</dbReference>
<sequence length="77" mass="8821">MRLPFLISLVRACPSSYLHYLVKRRCERCATRLIGRKIKTRLLSSLGFRADGRVEQLARIAFTVNALGCVNRVDIQE</sequence>